<dbReference type="AlphaFoldDB" id="A0A8K0KTG3"/>
<evidence type="ECO:0000313" key="2">
    <source>
        <dbReference type="EMBL" id="KAG8622852.1"/>
    </source>
</evidence>
<proteinExistence type="predicted"/>
<evidence type="ECO:0000256" key="1">
    <source>
        <dbReference type="SAM" id="MobiDB-lite"/>
    </source>
</evidence>
<accession>A0A8K0KTG3</accession>
<dbReference type="OrthoDB" id="10291082at2759"/>
<dbReference type="EMBL" id="JAESVG020000012">
    <property type="protein sequence ID" value="KAG8622852.1"/>
    <property type="molecule type" value="Genomic_DNA"/>
</dbReference>
<gene>
    <name evidence="2" type="ORF">KVT40_009363</name>
</gene>
<feature type="region of interest" description="Disordered" evidence="1">
    <location>
        <begin position="1"/>
        <end position="26"/>
    </location>
</feature>
<comment type="caution">
    <text evidence="2">The sequence shown here is derived from an EMBL/GenBank/DDBJ whole genome shotgun (WGS) entry which is preliminary data.</text>
</comment>
<reference evidence="2" key="1">
    <citation type="submission" date="2021-07" db="EMBL/GenBank/DDBJ databases">
        <title>Elsinoe batatas strain:CRI-CJ2 Genome sequencing and assembly.</title>
        <authorList>
            <person name="Huang L."/>
        </authorList>
    </citation>
    <scope>NUCLEOTIDE SEQUENCE</scope>
    <source>
        <strain evidence="2">CRI-CJ2</strain>
    </source>
</reference>
<name>A0A8K0KTG3_9PEZI</name>
<sequence>MGRALGGPPESRPHLPSKKCRHPPHHVDIDLYGFTTQTKNIPSHAARAGHSGN</sequence>
<dbReference type="Proteomes" id="UP000809789">
    <property type="component" value="Unassembled WGS sequence"/>
</dbReference>
<feature type="compositionally biased region" description="Basic residues" evidence="1">
    <location>
        <begin position="15"/>
        <end position="24"/>
    </location>
</feature>
<keyword evidence="3" id="KW-1185">Reference proteome</keyword>
<evidence type="ECO:0000313" key="3">
    <source>
        <dbReference type="Proteomes" id="UP000809789"/>
    </source>
</evidence>
<organism evidence="2 3">
    <name type="scientific">Elsinoe batatas</name>
    <dbReference type="NCBI Taxonomy" id="2601811"/>
    <lineage>
        <taxon>Eukaryota</taxon>
        <taxon>Fungi</taxon>
        <taxon>Dikarya</taxon>
        <taxon>Ascomycota</taxon>
        <taxon>Pezizomycotina</taxon>
        <taxon>Dothideomycetes</taxon>
        <taxon>Dothideomycetidae</taxon>
        <taxon>Myriangiales</taxon>
        <taxon>Elsinoaceae</taxon>
        <taxon>Elsinoe</taxon>
    </lineage>
</organism>
<protein>
    <submittedName>
        <fullName evidence="2">Uncharacterized protein</fullName>
    </submittedName>
</protein>